<protein>
    <submittedName>
        <fullName evidence="4">Protein ALWAYS EARLY 3-like</fullName>
    </submittedName>
</protein>
<dbReference type="PaxDb" id="4097-A0A1S4BNS0"/>
<sequence>MRYQAESNSEQESNEDAGTSRKPQKRARGKNQPNVLKSSEVASPTLETTHGCLTLLKKKQSGGSRPRAVGKRTPRFPVSFFIENPKGEKYFSPSRQSLKLQADDTDDDTEIALVLTEASQRGGSPQVSQTASHWTDSAMSSPIETAERKRVKMDMGNAKLLSNEVDEEEESMEAVTHELLRYNNDLARSGTIGRTAQKGRKPYGKKLEVDDSGDNHLDDIKEPCSGTEEGQKLGAVRGKLELEATDEKSSRPSLQVPRKRSKKVPFRRGITKLCRLLFFRNFPFQ</sequence>
<feature type="region of interest" description="Disordered" evidence="2">
    <location>
        <begin position="191"/>
        <end position="262"/>
    </location>
</feature>
<dbReference type="OMA" id="DDIKEPC"/>
<gene>
    <name evidence="4" type="primary">LOC107810296</name>
</gene>
<dbReference type="PANTHER" id="PTHR21689">
    <property type="entry name" value="LIN-9"/>
    <property type="match status" value="1"/>
</dbReference>
<dbReference type="AlphaFoldDB" id="A0A1S4BNS0"/>
<evidence type="ECO:0000256" key="1">
    <source>
        <dbReference type="SAM" id="Coils"/>
    </source>
</evidence>
<dbReference type="GO" id="GO:0017053">
    <property type="term" value="C:transcription repressor complex"/>
    <property type="evidence" value="ECO:0007669"/>
    <property type="project" value="InterPro"/>
</dbReference>
<proteinExistence type="predicted"/>
<reference evidence="3" key="1">
    <citation type="journal article" date="2014" name="Nat. Commun.">
        <title>The tobacco genome sequence and its comparison with those of tomato and potato.</title>
        <authorList>
            <person name="Sierro N."/>
            <person name="Battey J.N."/>
            <person name="Ouadi S."/>
            <person name="Bakaher N."/>
            <person name="Bovet L."/>
            <person name="Willig A."/>
            <person name="Goepfert S."/>
            <person name="Peitsch M.C."/>
            <person name="Ivanov N.V."/>
        </authorList>
    </citation>
    <scope>NUCLEOTIDE SEQUENCE [LARGE SCALE GENOMIC DNA]</scope>
</reference>
<feature type="compositionally biased region" description="Low complexity" evidence="2">
    <location>
        <begin position="1"/>
        <end position="11"/>
    </location>
</feature>
<dbReference type="KEGG" id="nta:107810296"/>
<feature type="region of interest" description="Disordered" evidence="2">
    <location>
        <begin position="1"/>
        <end position="73"/>
    </location>
</feature>
<feature type="compositionally biased region" description="Basic and acidic residues" evidence="2">
    <location>
        <begin position="238"/>
        <end position="250"/>
    </location>
</feature>
<dbReference type="STRING" id="4097.A0A1S4BNS0"/>
<dbReference type="Proteomes" id="UP000790787">
    <property type="component" value="Chromosome 20"/>
</dbReference>
<dbReference type="OrthoDB" id="2339771at2759"/>
<organism evidence="3 4">
    <name type="scientific">Nicotiana tabacum</name>
    <name type="common">Common tobacco</name>
    <dbReference type="NCBI Taxonomy" id="4097"/>
    <lineage>
        <taxon>Eukaryota</taxon>
        <taxon>Viridiplantae</taxon>
        <taxon>Streptophyta</taxon>
        <taxon>Embryophyta</taxon>
        <taxon>Tracheophyta</taxon>
        <taxon>Spermatophyta</taxon>
        <taxon>Magnoliopsida</taxon>
        <taxon>eudicotyledons</taxon>
        <taxon>Gunneridae</taxon>
        <taxon>Pentapetalae</taxon>
        <taxon>asterids</taxon>
        <taxon>lamiids</taxon>
        <taxon>Solanales</taxon>
        <taxon>Solanaceae</taxon>
        <taxon>Nicotianoideae</taxon>
        <taxon>Nicotianeae</taxon>
        <taxon>Nicotiana</taxon>
    </lineage>
</organism>
<dbReference type="RefSeq" id="XP_016490541.1">
    <property type="nucleotide sequence ID" value="XM_016635055.1"/>
</dbReference>
<dbReference type="RefSeq" id="XP_016490541.1">
    <property type="nucleotide sequence ID" value="XM_016635055.2"/>
</dbReference>
<keyword evidence="1" id="KW-0175">Coiled coil</keyword>
<evidence type="ECO:0000313" key="3">
    <source>
        <dbReference type="Proteomes" id="UP000790787"/>
    </source>
</evidence>
<dbReference type="GO" id="GO:0006351">
    <property type="term" value="P:DNA-templated transcription"/>
    <property type="evidence" value="ECO:0007669"/>
    <property type="project" value="InterPro"/>
</dbReference>
<reference evidence="4" key="2">
    <citation type="submission" date="2025-08" db="UniProtKB">
        <authorList>
            <consortium name="RefSeq"/>
        </authorList>
    </citation>
    <scope>IDENTIFICATION</scope>
    <source>
        <tissue evidence="4">Leaf</tissue>
    </source>
</reference>
<evidence type="ECO:0000256" key="2">
    <source>
        <dbReference type="SAM" id="MobiDB-lite"/>
    </source>
</evidence>
<dbReference type="PANTHER" id="PTHR21689:SF2">
    <property type="entry name" value="PROTEIN LIN-9 HOMOLOG"/>
    <property type="match status" value="1"/>
</dbReference>
<name>A0A1S4BNS0_TOBAC</name>
<keyword evidence="3" id="KW-1185">Reference proteome</keyword>
<feature type="compositionally biased region" description="Polar residues" evidence="2">
    <location>
        <begin position="31"/>
        <end position="48"/>
    </location>
</feature>
<feature type="coiled-coil region" evidence="1">
    <location>
        <begin position="158"/>
        <end position="185"/>
    </location>
</feature>
<accession>A0A1S4BNS0</accession>
<evidence type="ECO:0000313" key="4">
    <source>
        <dbReference type="RefSeq" id="XP_016490541.1"/>
    </source>
</evidence>
<feature type="compositionally biased region" description="Basic and acidic residues" evidence="2">
    <location>
        <begin position="205"/>
        <end position="222"/>
    </location>
</feature>
<feature type="region of interest" description="Disordered" evidence="2">
    <location>
        <begin position="119"/>
        <end position="142"/>
    </location>
</feature>
<dbReference type="GeneID" id="107810296"/>
<dbReference type="InterPro" id="IPR010561">
    <property type="entry name" value="LIN-9/ALY1"/>
</dbReference>